<dbReference type="RefSeq" id="WP_205188195.1">
    <property type="nucleotide sequence ID" value="NZ_JAFBFC010000005.1"/>
</dbReference>
<comment type="caution">
    <text evidence="1">The sequence shown here is derived from an EMBL/GenBank/DDBJ whole genome shotgun (WGS) entry which is preliminary data.</text>
</comment>
<gene>
    <name evidence="1" type="ORF">JOC83_003039</name>
</gene>
<proteinExistence type="predicted"/>
<reference evidence="1 2" key="1">
    <citation type="submission" date="2021-01" db="EMBL/GenBank/DDBJ databases">
        <title>Genomic Encyclopedia of Type Strains, Phase IV (KMG-IV): sequencing the most valuable type-strain genomes for metagenomic binning, comparative biology and taxonomic classification.</title>
        <authorList>
            <person name="Goeker M."/>
        </authorList>
    </citation>
    <scope>NUCLEOTIDE SEQUENCE [LARGE SCALE GENOMIC DNA]</scope>
    <source>
        <strain evidence="1 2">DSM 104297</strain>
    </source>
</reference>
<sequence>MAANHSSNHTNKPIAKTPDTTNYQEELFMNAFIKIAKKGISDWEHLRKTKGNDG</sequence>
<evidence type="ECO:0000313" key="2">
    <source>
        <dbReference type="Proteomes" id="UP000809829"/>
    </source>
</evidence>
<name>A0ABS2QXH2_9BACI</name>
<keyword evidence="2" id="KW-1185">Reference proteome</keyword>
<evidence type="ECO:0000313" key="1">
    <source>
        <dbReference type="EMBL" id="MBM7704189.1"/>
    </source>
</evidence>
<dbReference type="Proteomes" id="UP000809829">
    <property type="component" value="Unassembled WGS sequence"/>
</dbReference>
<organism evidence="1 2">
    <name type="scientific">Priestia iocasae</name>
    <dbReference type="NCBI Taxonomy" id="2291674"/>
    <lineage>
        <taxon>Bacteria</taxon>
        <taxon>Bacillati</taxon>
        <taxon>Bacillota</taxon>
        <taxon>Bacilli</taxon>
        <taxon>Bacillales</taxon>
        <taxon>Bacillaceae</taxon>
        <taxon>Priestia</taxon>
    </lineage>
</organism>
<dbReference type="EMBL" id="JAFBFC010000005">
    <property type="protein sequence ID" value="MBM7704189.1"/>
    <property type="molecule type" value="Genomic_DNA"/>
</dbReference>
<protein>
    <submittedName>
        <fullName evidence="1">Uncharacterized protein</fullName>
    </submittedName>
</protein>
<accession>A0ABS2QXH2</accession>